<dbReference type="OrthoDB" id="2551793at2759"/>
<reference evidence="1 2" key="1">
    <citation type="submission" date="2019-05" db="EMBL/GenBank/DDBJ databases">
        <title>Mikania micrantha, genome provides insights into the molecular mechanism of rapid growth.</title>
        <authorList>
            <person name="Liu B."/>
        </authorList>
    </citation>
    <scope>NUCLEOTIDE SEQUENCE [LARGE SCALE GENOMIC DNA]</scope>
    <source>
        <strain evidence="1">NLD-2019</strain>
        <tissue evidence="1">Leaf</tissue>
    </source>
</reference>
<evidence type="ECO:0000313" key="1">
    <source>
        <dbReference type="EMBL" id="KAD2804817.1"/>
    </source>
</evidence>
<evidence type="ECO:0000313" key="2">
    <source>
        <dbReference type="Proteomes" id="UP000326396"/>
    </source>
</evidence>
<proteinExistence type="predicted"/>
<sequence length="109" mass="11886">MASDEASPPLHHSPSTLLDNFGHTTALLTAKSHIAPVEFWRACSEETYSAIEECVENGLATIEYVAGKVQKADILTKALSRVKFLEMREVLGVEDLSEVKTEIKGVNLG</sequence>
<keyword evidence="2" id="KW-1185">Reference proteome</keyword>
<comment type="caution">
    <text evidence="1">The sequence shown here is derived from an EMBL/GenBank/DDBJ whole genome shotgun (WGS) entry which is preliminary data.</text>
</comment>
<organism evidence="1 2">
    <name type="scientific">Mikania micrantha</name>
    <name type="common">bitter vine</name>
    <dbReference type="NCBI Taxonomy" id="192012"/>
    <lineage>
        <taxon>Eukaryota</taxon>
        <taxon>Viridiplantae</taxon>
        <taxon>Streptophyta</taxon>
        <taxon>Embryophyta</taxon>
        <taxon>Tracheophyta</taxon>
        <taxon>Spermatophyta</taxon>
        <taxon>Magnoliopsida</taxon>
        <taxon>eudicotyledons</taxon>
        <taxon>Gunneridae</taxon>
        <taxon>Pentapetalae</taxon>
        <taxon>asterids</taxon>
        <taxon>campanulids</taxon>
        <taxon>Asterales</taxon>
        <taxon>Asteraceae</taxon>
        <taxon>Asteroideae</taxon>
        <taxon>Heliantheae alliance</taxon>
        <taxon>Eupatorieae</taxon>
        <taxon>Mikania</taxon>
    </lineage>
</organism>
<dbReference type="EMBL" id="SZYD01000018">
    <property type="protein sequence ID" value="KAD2804817.1"/>
    <property type="molecule type" value="Genomic_DNA"/>
</dbReference>
<dbReference type="Proteomes" id="UP000326396">
    <property type="component" value="Linkage Group LG8"/>
</dbReference>
<name>A0A5N6LTB9_9ASTR</name>
<gene>
    <name evidence="1" type="ORF">E3N88_38194</name>
</gene>
<accession>A0A5N6LTB9</accession>
<dbReference type="AlphaFoldDB" id="A0A5N6LTB9"/>
<protein>
    <submittedName>
        <fullName evidence="1">Uncharacterized protein</fullName>
    </submittedName>
</protein>